<evidence type="ECO:0000256" key="5">
    <source>
        <dbReference type="ARBA" id="ARBA00023004"/>
    </source>
</evidence>
<dbReference type="InterPro" id="IPR013785">
    <property type="entry name" value="Aldolase_TIM"/>
</dbReference>
<dbReference type="InterPro" id="IPR007197">
    <property type="entry name" value="rSAM"/>
</dbReference>
<dbReference type="STRING" id="1058.SAMN05421783_11291"/>
<evidence type="ECO:0000256" key="4">
    <source>
        <dbReference type="ARBA" id="ARBA00022723"/>
    </source>
</evidence>
<dbReference type="GO" id="GO:0051539">
    <property type="term" value="F:4 iron, 4 sulfur cluster binding"/>
    <property type="evidence" value="ECO:0007669"/>
    <property type="project" value="UniProtKB-KW"/>
</dbReference>
<dbReference type="PANTHER" id="PTHR30352">
    <property type="entry name" value="PYRUVATE FORMATE-LYASE-ACTIVATING ENZYME"/>
    <property type="match status" value="1"/>
</dbReference>
<protein>
    <submittedName>
        <fullName evidence="7">Anaerobic ribonucleoside-triphosphate reductase activating protein</fullName>
    </submittedName>
</protein>
<keyword evidence="5" id="KW-0408">Iron</keyword>
<accession>A0A1H2Y9F2</accession>
<keyword evidence="4" id="KW-0479">Metal-binding</keyword>
<evidence type="ECO:0000256" key="1">
    <source>
        <dbReference type="ARBA" id="ARBA00001966"/>
    </source>
</evidence>
<dbReference type="InterPro" id="IPR012837">
    <property type="entry name" value="NrdG"/>
</dbReference>
<evidence type="ECO:0000256" key="2">
    <source>
        <dbReference type="ARBA" id="ARBA00022485"/>
    </source>
</evidence>
<proteinExistence type="predicted"/>
<dbReference type="EMBL" id="FNNZ01000012">
    <property type="protein sequence ID" value="SDX01448.1"/>
    <property type="molecule type" value="Genomic_DNA"/>
</dbReference>
<dbReference type="PANTHER" id="PTHR30352:SF2">
    <property type="entry name" value="ANAEROBIC RIBONUCLEOSIDE-TRIPHOSPHATE REDUCTASE-ACTIVATING PROTEIN"/>
    <property type="match status" value="1"/>
</dbReference>
<dbReference type="SFLD" id="SFLDG01063">
    <property type="entry name" value="activating_enzymes__group_1"/>
    <property type="match status" value="1"/>
</dbReference>
<dbReference type="Pfam" id="PF13353">
    <property type="entry name" value="Fer4_12"/>
    <property type="match status" value="1"/>
</dbReference>
<dbReference type="GO" id="GO:0004748">
    <property type="term" value="F:ribonucleoside-diphosphate reductase activity, thioredoxin disulfide as acceptor"/>
    <property type="evidence" value="ECO:0007669"/>
    <property type="project" value="TreeGrafter"/>
</dbReference>
<keyword evidence="8" id="KW-1185">Reference proteome</keyword>
<evidence type="ECO:0000256" key="6">
    <source>
        <dbReference type="ARBA" id="ARBA00023014"/>
    </source>
</evidence>
<evidence type="ECO:0000256" key="3">
    <source>
        <dbReference type="ARBA" id="ARBA00022691"/>
    </source>
</evidence>
<dbReference type="SFLD" id="SFLDF00299">
    <property type="entry name" value="anaerobic_ribonucleoside-triph"/>
    <property type="match status" value="1"/>
</dbReference>
<organism evidence="7 8">
    <name type="scientific">Thiocapsa roseopersicina</name>
    <dbReference type="NCBI Taxonomy" id="1058"/>
    <lineage>
        <taxon>Bacteria</taxon>
        <taxon>Pseudomonadati</taxon>
        <taxon>Pseudomonadota</taxon>
        <taxon>Gammaproteobacteria</taxon>
        <taxon>Chromatiales</taxon>
        <taxon>Chromatiaceae</taxon>
        <taxon>Thiocapsa</taxon>
    </lineage>
</organism>
<dbReference type="SFLD" id="SFLDG01066">
    <property type="entry name" value="organic_radical-activating_enz"/>
    <property type="match status" value="1"/>
</dbReference>
<evidence type="ECO:0000313" key="8">
    <source>
        <dbReference type="Proteomes" id="UP000198816"/>
    </source>
</evidence>
<evidence type="ECO:0000313" key="7">
    <source>
        <dbReference type="EMBL" id="SDX01448.1"/>
    </source>
</evidence>
<dbReference type="RefSeq" id="WP_093033036.1">
    <property type="nucleotide sequence ID" value="NZ_FNNZ01000012.1"/>
</dbReference>
<dbReference type="OrthoDB" id="9782387at2"/>
<dbReference type="SUPFAM" id="SSF102114">
    <property type="entry name" value="Radical SAM enzymes"/>
    <property type="match status" value="1"/>
</dbReference>
<reference evidence="8" key="1">
    <citation type="submission" date="2016-10" db="EMBL/GenBank/DDBJ databases">
        <authorList>
            <person name="Varghese N."/>
            <person name="Submissions S."/>
        </authorList>
    </citation>
    <scope>NUCLEOTIDE SEQUENCE [LARGE SCALE GENOMIC DNA]</scope>
    <source>
        <strain evidence="8">DSM 217</strain>
    </source>
</reference>
<comment type="cofactor">
    <cofactor evidence="1">
        <name>[4Fe-4S] cluster</name>
        <dbReference type="ChEBI" id="CHEBI:49883"/>
    </cofactor>
</comment>
<dbReference type="Proteomes" id="UP000198816">
    <property type="component" value="Unassembled WGS sequence"/>
</dbReference>
<name>A0A1H2Y9F2_THIRO</name>
<dbReference type="InterPro" id="IPR034457">
    <property type="entry name" value="Organic_radical-activating"/>
</dbReference>
<dbReference type="SFLD" id="SFLDS00029">
    <property type="entry name" value="Radical_SAM"/>
    <property type="match status" value="1"/>
</dbReference>
<dbReference type="AlphaFoldDB" id="A0A1H2Y9F2"/>
<keyword evidence="3" id="KW-0949">S-adenosyl-L-methionine</keyword>
<dbReference type="Gene3D" id="3.20.20.70">
    <property type="entry name" value="Aldolase class I"/>
    <property type="match status" value="1"/>
</dbReference>
<keyword evidence="2" id="KW-0004">4Fe-4S</keyword>
<dbReference type="GO" id="GO:0046872">
    <property type="term" value="F:metal ion binding"/>
    <property type="evidence" value="ECO:0007669"/>
    <property type="project" value="UniProtKB-KW"/>
</dbReference>
<gene>
    <name evidence="7" type="ORF">SAMN05421783_11291</name>
</gene>
<dbReference type="InterPro" id="IPR058240">
    <property type="entry name" value="rSAM_sf"/>
</dbReference>
<dbReference type="GO" id="GO:0043365">
    <property type="term" value="F:[formate-C-acetyltransferase]-activating enzyme activity"/>
    <property type="evidence" value="ECO:0007669"/>
    <property type="project" value="InterPro"/>
</dbReference>
<keyword evidence="6" id="KW-0411">Iron-sulfur</keyword>
<sequence>MPPALHLYATVPRSRALGPRSRYGLWVQGCPFRCSGCMTPGALPFTGGTAVDLDALTAEVLAVPDIEGLTVSGGEPFAQASALAALLMRLRARRDLGLIVYTGFRHGALRRRARTTMGIAALLAATDLLIDGPYQALRNDGAPLRGSANQRVITLTDRYRNQLQEYAPGQPRAVEVHVGIGERLLVGIPSDRQLSWWQVHKTGAARR</sequence>